<comment type="caution">
    <text evidence="2">The sequence shown here is derived from an EMBL/GenBank/DDBJ whole genome shotgun (WGS) entry which is preliminary data.</text>
</comment>
<organism evidence="2 3">
    <name type="scientific">Agrocybe pediades</name>
    <dbReference type="NCBI Taxonomy" id="84607"/>
    <lineage>
        <taxon>Eukaryota</taxon>
        <taxon>Fungi</taxon>
        <taxon>Dikarya</taxon>
        <taxon>Basidiomycota</taxon>
        <taxon>Agaricomycotina</taxon>
        <taxon>Agaricomycetes</taxon>
        <taxon>Agaricomycetidae</taxon>
        <taxon>Agaricales</taxon>
        <taxon>Agaricineae</taxon>
        <taxon>Strophariaceae</taxon>
        <taxon>Agrocybe</taxon>
    </lineage>
</organism>
<keyword evidence="1" id="KW-0812">Transmembrane</keyword>
<dbReference type="Proteomes" id="UP000521872">
    <property type="component" value="Unassembled WGS sequence"/>
</dbReference>
<dbReference type="AlphaFoldDB" id="A0A8H4QJV4"/>
<gene>
    <name evidence="2" type="ORF">D9613_003855</name>
</gene>
<evidence type="ECO:0000313" key="3">
    <source>
        <dbReference type="Proteomes" id="UP000521872"/>
    </source>
</evidence>
<evidence type="ECO:0000256" key="1">
    <source>
        <dbReference type="SAM" id="Phobius"/>
    </source>
</evidence>
<reference evidence="2 3" key="1">
    <citation type="submission" date="2019-12" db="EMBL/GenBank/DDBJ databases">
        <authorList>
            <person name="Floudas D."/>
            <person name="Bentzer J."/>
            <person name="Ahren D."/>
            <person name="Johansson T."/>
            <person name="Persson P."/>
            <person name="Tunlid A."/>
        </authorList>
    </citation>
    <scope>NUCLEOTIDE SEQUENCE [LARGE SCALE GENOMIC DNA]</scope>
    <source>
        <strain evidence="2 3">CBS 102.39</strain>
    </source>
</reference>
<dbReference type="EMBL" id="JAACJL010000057">
    <property type="protein sequence ID" value="KAF4612228.1"/>
    <property type="molecule type" value="Genomic_DNA"/>
</dbReference>
<name>A0A8H4QJV4_9AGAR</name>
<keyword evidence="1" id="KW-0472">Membrane</keyword>
<keyword evidence="3" id="KW-1185">Reference proteome</keyword>
<feature type="transmembrane region" description="Helical" evidence="1">
    <location>
        <begin position="135"/>
        <end position="153"/>
    </location>
</feature>
<feature type="transmembrane region" description="Helical" evidence="1">
    <location>
        <begin position="20"/>
        <end position="40"/>
    </location>
</feature>
<keyword evidence="1" id="KW-1133">Transmembrane helix</keyword>
<evidence type="ECO:0000313" key="2">
    <source>
        <dbReference type="EMBL" id="KAF4612228.1"/>
    </source>
</evidence>
<feature type="transmembrane region" description="Helical" evidence="1">
    <location>
        <begin position="61"/>
        <end position="84"/>
    </location>
</feature>
<sequence length="210" mass="23769">MLVEAIPHQHEMLNLYLELIYWGFLGIINLVASVLVFYATKTDRRRPRSVYQDGFRRSSQLQSSSILSLVPNVYVCLCMLTGFINLGGGLLRLGRIQSIELPRIQWLADLVSGVDGGDRLMEFLKAKWLVTMNDWTSFVLGTTFILAAVFNFASVRELRLADQEEAEAAEWVLPTKNMLQGFSSDCREVKVFVALVDDEFVEEKAVLVDV</sequence>
<accession>A0A8H4QJV4</accession>
<proteinExistence type="predicted"/>
<protein>
    <submittedName>
        <fullName evidence="2">Uncharacterized protein</fullName>
    </submittedName>
</protein>